<accession>A0A2T1E6A8</accession>
<dbReference type="PANTHER" id="PTHR33055">
    <property type="entry name" value="TRANSPOSASE FOR INSERTION SEQUENCE ELEMENT IS1111A"/>
    <property type="match status" value="1"/>
</dbReference>
<name>A0A2T1E6A8_9CYAN</name>
<evidence type="ECO:0000313" key="2">
    <source>
        <dbReference type="EMBL" id="PSB28271.1"/>
    </source>
</evidence>
<dbReference type="GO" id="GO:0006313">
    <property type="term" value="P:DNA transposition"/>
    <property type="evidence" value="ECO:0007669"/>
    <property type="project" value="InterPro"/>
</dbReference>
<dbReference type="InterPro" id="IPR003346">
    <property type="entry name" value="Transposase_20"/>
</dbReference>
<dbReference type="InterPro" id="IPR047650">
    <property type="entry name" value="Transpos_IS110"/>
</dbReference>
<dbReference type="RefSeq" id="WP_106256871.1">
    <property type="nucleotide sequence ID" value="NZ_CAWNSW010000004.1"/>
</dbReference>
<dbReference type="Proteomes" id="UP000239576">
    <property type="component" value="Unassembled WGS sequence"/>
</dbReference>
<dbReference type="GO" id="GO:0003677">
    <property type="term" value="F:DNA binding"/>
    <property type="evidence" value="ECO:0007669"/>
    <property type="project" value="InterPro"/>
</dbReference>
<dbReference type="PANTHER" id="PTHR33055:SF3">
    <property type="entry name" value="PUTATIVE TRANSPOSASE FOR IS117-RELATED"/>
    <property type="match status" value="1"/>
</dbReference>
<protein>
    <recommendedName>
        <fullName evidence="1">Transposase IS116/IS110/IS902 C-terminal domain-containing protein</fullName>
    </recommendedName>
</protein>
<dbReference type="AlphaFoldDB" id="A0A2T1E6A8"/>
<reference evidence="3" key="1">
    <citation type="submission" date="2018-02" db="EMBL/GenBank/DDBJ databases">
        <authorList>
            <person name="Moore K."/>
            <person name="Momper L."/>
        </authorList>
    </citation>
    <scope>NUCLEOTIDE SEQUENCE [LARGE SCALE GENOMIC DNA]</scope>
    <source>
        <strain evidence="3">ULC18</strain>
    </source>
</reference>
<dbReference type="OrthoDB" id="574542at2"/>
<dbReference type="Pfam" id="PF02371">
    <property type="entry name" value="Transposase_20"/>
    <property type="match status" value="1"/>
</dbReference>
<dbReference type="GO" id="GO:0004803">
    <property type="term" value="F:transposase activity"/>
    <property type="evidence" value="ECO:0007669"/>
    <property type="project" value="InterPro"/>
</dbReference>
<sequence>MSRPLCVSAAFSKNDARTVRLSELNSIPGIGSLTAAGMLAESGAWRAFVSARQLAAAAGLTPQEKSSGTSIHSKPLRSKLGKARWRTVLFFPALSWWRWNQAMRTWRDQRLARQKTKRQVLGAVMHKLMRWVFGVLHSGKPFDPTLCFPPPLA</sequence>
<evidence type="ECO:0000259" key="1">
    <source>
        <dbReference type="Pfam" id="PF02371"/>
    </source>
</evidence>
<keyword evidence="3" id="KW-1185">Reference proteome</keyword>
<organism evidence="2 3">
    <name type="scientific">Stenomitos frigidus ULC18</name>
    <dbReference type="NCBI Taxonomy" id="2107698"/>
    <lineage>
        <taxon>Bacteria</taxon>
        <taxon>Bacillati</taxon>
        <taxon>Cyanobacteriota</taxon>
        <taxon>Cyanophyceae</taxon>
        <taxon>Leptolyngbyales</taxon>
        <taxon>Leptolyngbyaceae</taxon>
        <taxon>Stenomitos</taxon>
    </lineage>
</organism>
<evidence type="ECO:0000313" key="3">
    <source>
        <dbReference type="Proteomes" id="UP000239576"/>
    </source>
</evidence>
<dbReference type="EMBL" id="PVWK01000081">
    <property type="protein sequence ID" value="PSB28271.1"/>
    <property type="molecule type" value="Genomic_DNA"/>
</dbReference>
<proteinExistence type="predicted"/>
<reference evidence="2 3" key="2">
    <citation type="submission" date="2018-03" db="EMBL/GenBank/DDBJ databases">
        <title>The ancient ancestry and fast evolution of plastids.</title>
        <authorList>
            <person name="Moore K.R."/>
            <person name="Magnabosco C."/>
            <person name="Momper L."/>
            <person name="Gold D.A."/>
            <person name="Bosak T."/>
            <person name="Fournier G.P."/>
        </authorList>
    </citation>
    <scope>NUCLEOTIDE SEQUENCE [LARGE SCALE GENOMIC DNA]</scope>
    <source>
        <strain evidence="2 3">ULC18</strain>
    </source>
</reference>
<gene>
    <name evidence="2" type="ORF">C7B82_13800</name>
</gene>
<comment type="caution">
    <text evidence="2">The sequence shown here is derived from an EMBL/GenBank/DDBJ whole genome shotgun (WGS) entry which is preliminary data.</text>
</comment>
<feature type="domain" description="Transposase IS116/IS110/IS902 C-terminal" evidence="1">
    <location>
        <begin position="23"/>
        <end position="105"/>
    </location>
</feature>